<evidence type="ECO:0000313" key="1">
    <source>
        <dbReference type="EMBL" id="TBU32604.1"/>
    </source>
</evidence>
<dbReference type="OrthoDB" id="10639362at2759"/>
<organism evidence="1">
    <name type="scientific">Dichomitus squalens</name>
    <dbReference type="NCBI Taxonomy" id="114155"/>
    <lineage>
        <taxon>Eukaryota</taxon>
        <taxon>Fungi</taxon>
        <taxon>Dikarya</taxon>
        <taxon>Basidiomycota</taxon>
        <taxon>Agaricomycotina</taxon>
        <taxon>Agaricomycetes</taxon>
        <taxon>Polyporales</taxon>
        <taxon>Polyporaceae</taxon>
        <taxon>Dichomitus</taxon>
    </lineage>
</organism>
<proteinExistence type="predicted"/>
<dbReference type="AlphaFoldDB" id="A0A4Q9MWY3"/>
<protein>
    <submittedName>
        <fullName evidence="1">Uncharacterized protein</fullName>
    </submittedName>
</protein>
<reference evidence="1" key="1">
    <citation type="submission" date="2019-01" db="EMBL/GenBank/DDBJ databases">
        <title>Draft genome sequences of three monokaryotic isolates of the white-rot basidiomycete fungus Dichomitus squalens.</title>
        <authorList>
            <consortium name="DOE Joint Genome Institute"/>
            <person name="Lopez S.C."/>
            <person name="Andreopoulos B."/>
            <person name="Pangilinan J."/>
            <person name="Lipzen A."/>
            <person name="Riley R."/>
            <person name="Ahrendt S."/>
            <person name="Ng V."/>
            <person name="Barry K."/>
            <person name="Daum C."/>
            <person name="Grigoriev I.V."/>
            <person name="Hilden K.S."/>
            <person name="Makela M.R."/>
            <person name="de Vries R.P."/>
        </authorList>
    </citation>
    <scope>NUCLEOTIDE SEQUENCE [LARGE SCALE GENOMIC DNA]</scope>
    <source>
        <strain evidence="1">OM18370.1</strain>
    </source>
</reference>
<gene>
    <name evidence="1" type="ORF">BD311DRAFT_750331</name>
</gene>
<name>A0A4Q9MWY3_9APHY</name>
<feature type="non-terminal residue" evidence="1">
    <location>
        <position position="153"/>
    </location>
</feature>
<sequence length="153" mass="17084">MGGYSSFWDAGFVRRIEDRWMSMLTFLRMGVETDTPCNEYTRVSSSGEGAVSSVLARLDDVAESSSRGRFWLERVCSPRFRSSTILETRGWRSAQPGNAPIAGASAPATRRRRVSTIVLSSGRRPLSSCFRMSSGRSGWSESKYNVIVQPRCR</sequence>
<dbReference type="Proteomes" id="UP000292957">
    <property type="component" value="Unassembled WGS sequence"/>
</dbReference>
<accession>A0A4Q9MWY3</accession>
<dbReference type="EMBL" id="ML143394">
    <property type="protein sequence ID" value="TBU32604.1"/>
    <property type="molecule type" value="Genomic_DNA"/>
</dbReference>